<evidence type="ECO:0000313" key="2">
    <source>
        <dbReference type="EMBL" id="OAA35394.1"/>
    </source>
</evidence>
<dbReference type="AlphaFoldDB" id="A0A166X3P7"/>
<feature type="chain" id="PRO_5012542917" evidence="1">
    <location>
        <begin position="16"/>
        <end position="224"/>
    </location>
</feature>
<keyword evidence="1" id="KW-0732">Signal</keyword>
<evidence type="ECO:0000313" key="3">
    <source>
        <dbReference type="Proteomes" id="UP000243498"/>
    </source>
</evidence>
<reference evidence="2 3" key="1">
    <citation type="journal article" date="2016" name="Genome Biol. Evol.">
        <title>Divergent and convergent evolution of fungal pathogenicity.</title>
        <authorList>
            <person name="Shang Y."/>
            <person name="Xiao G."/>
            <person name="Zheng P."/>
            <person name="Cen K."/>
            <person name="Zhan S."/>
            <person name="Wang C."/>
        </authorList>
    </citation>
    <scope>NUCLEOTIDE SEQUENCE [LARGE SCALE GENOMIC DNA]</scope>
    <source>
        <strain evidence="2 3">RCEF 4871</strain>
    </source>
</reference>
<sequence>MLPVFAAALLGTALAATTRGQCADNCTAEWRRCQAASNANQSYCASTMIQCLGYSPSKGGDTDIGVPTTWAKEPEYAPAMAVDQTECARKCSEMFFACTIQFAWGDKDKNNPFPHHCIRRFNECAGFLVFKETLKLPVACMITTTTTAAPASTVDPCAQMCLSSWHSCKAGENVEISHCASRLTGCLGYSPFGHDLKQVSACKSSATGSTLTTSVQPAQTTSAI</sequence>
<gene>
    <name evidence="2" type="ORF">NOR_07973</name>
</gene>
<dbReference type="EMBL" id="AZHC01000042">
    <property type="protein sequence ID" value="OAA35394.1"/>
    <property type="molecule type" value="Genomic_DNA"/>
</dbReference>
<dbReference type="STRING" id="1081105.A0A166X3P7"/>
<dbReference type="Proteomes" id="UP000243498">
    <property type="component" value="Unassembled WGS sequence"/>
</dbReference>
<feature type="signal peptide" evidence="1">
    <location>
        <begin position="1"/>
        <end position="15"/>
    </location>
</feature>
<evidence type="ECO:0000256" key="1">
    <source>
        <dbReference type="SAM" id="SignalP"/>
    </source>
</evidence>
<proteinExistence type="predicted"/>
<dbReference type="OrthoDB" id="4941146at2759"/>
<dbReference type="OMA" id="CKCYDEY"/>
<accession>A0A166X3P7</accession>
<comment type="caution">
    <text evidence="2">The sequence shown here is derived from an EMBL/GenBank/DDBJ whole genome shotgun (WGS) entry which is preliminary data.</text>
</comment>
<name>A0A166X3P7_METRR</name>
<keyword evidence="3" id="KW-1185">Reference proteome</keyword>
<organism evidence="2 3">
    <name type="scientific">Metarhizium rileyi (strain RCEF 4871)</name>
    <name type="common">Nomuraea rileyi</name>
    <dbReference type="NCBI Taxonomy" id="1649241"/>
    <lineage>
        <taxon>Eukaryota</taxon>
        <taxon>Fungi</taxon>
        <taxon>Dikarya</taxon>
        <taxon>Ascomycota</taxon>
        <taxon>Pezizomycotina</taxon>
        <taxon>Sordariomycetes</taxon>
        <taxon>Hypocreomycetidae</taxon>
        <taxon>Hypocreales</taxon>
        <taxon>Clavicipitaceae</taxon>
        <taxon>Metarhizium</taxon>
    </lineage>
</organism>
<protein>
    <submittedName>
        <fullName evidence="2">Uncharacterized protein</fullName>
    </submittedName>
</protein>